<sequence>MSQGKRGFHYSDSAHLKATERGAASGLVLTIVIWGIMMAWMVAAVAIAGTAKMRAESAADGAALAAAPVTFRPFGARGSATGEAARFARANGAELSMCTCRPDPSWNERTVEVRVVVYARVPGLGAIPVRAQSRATFDPLALLDEGAPEPAPP</sequence>
<evidence type="ECO:0000256" key="1">
    <source>
        <dbReference type="SAM" id="Phobius"/>
    </source>
</evidence>
<dbReference type="EMBL" id="UOEK01000324">
    <property type="protein sequence ID" value="VAW05737.1"/>
    <property type="molecule type" value="Genomic_DNA"/>
</dbReference>
<reference evidence="2" key="1">
    <citation type="submission" date="2018-06" db="EMBL/GenBank/DDBJ databases">
        <authorList>
            <person name="Zhirakovskaya E."/>
        </authorList>
    </citation>
    <scope>NUCLEOTIDE SEQUENCE</scope>
</reference>
<evidence type="ECO:0000313" key="2">
    <source>
        <dbReference type="EMBL" id="VAW05737.1"/>
    </source>
</evidence>
<keyword evidence="1" id="KW-0812">Transmembrane</keyword>
<gene>
    <name evidence="2" type="ORF">MNBD_ACTINO02-2343</name>
</gene>
<feature type="transmembrane region" description="Helical" evidence="1">
    <location>
        <begin position="26"/>
        <end position="48"/>
    </location>
</feature>
<name>A0A3B0SXD4_9ZZZZ</name>
<accession>A0A3B0SXD4</accession>
<keyword evidence="1" id="KW-0472">Membrane</keyword>
<keyword evidence="1" id="KW-1133">Transmembrane helix</keyword>
<dbReference type="AlphaFoldDB" id="A0A3B0SXD4"/>
<organism evidence="2">
    <name type="scientific">hydrothermal vent metagenome</name>
    <dbReference type="NCBI Taxonomy" id="652676"/>
    <lineage>
        <taxon>unclassified sequences</taxon>
        <taxon>metagenomes</taxon>
        <taxon>ecological metagenomes</taxon>
    </lineage>
</organism>
<protein>
    <submittedName>
        <fullName evidence="2">Uncharacterized protein</fullName>
    </submittedName>
</protein>
<proteinExistence type="predicted"/>